<comment type="caution">
    <text evidence="6">The sequence shown here is derived from an EMBL/GenBank/DDBJ whole genome shotgun (WGS) entry which is preliminary data.</text>
</comment>
<comment type="catalytic activity">
    <reaction evidence="5">
        <text>a 3-(all-trans-polyprenyl)benzene-1,2-diol + S-adenosyl-L-methionine = a 2-methoxy-6-(all-trans-polyprenyl)phenol + S-adenosyl-L-homocysteine + H(+)</text>
        <dbReference type="Rhea" id="RHEA:31411"/>
        <dbReference type="Rhea" id="RHEA-COMP:9550"/>
        <dbReference type="Rhea" id="RHEA-COMP:9551"/>
        <dbReference type="ChEBI" id="CHEBI:15378"/>
        <dbReference type="ChEBI" id="CHEBI:57856"/>
        <dbReference type="ChEBI" id="CHEBI:59789"/>
        <dbReference type="ChEBI" id="CHEBI:62729"/>
        <dbReference type="ChEBI" id="CHEBI:62731"/>
        <dbReference type="EC" id="2.1.1.222"/>
    </reaction>
</comment>
<dbReference type="GO" id="GO:0032259">
    <property type="term" value="P:methylation"/>
    <property type="evidence" value="ECO:0007669"/>
    <property type="project" value="UniProtKB-KW"/>
</dbReference>
<dbReference type="Proteomes" id="UP000623250">
    <property type="component" value="Unassembled WGS sequence"/>
</dbReference>
<dbReference type="NCBIfam" id="TIGR01983">
    <property type="entry name" value="UbiG"/>
    <property type="match status" value="1"/>
</dbReference>
<reference evidence="6 7" key="1">
    <citation type="submission" date="2020-12" db="EMBL/GenBank/DDBJ databases">
        <title>Revised draft genomes of Rhodomicrobium vannielii ATCC 17100 and Rhodomicrobium udaipurense JA643.</title>
        <authorList>
            <person name="Conners E.M."/>
            <person name="Davenport E.J."/>
            <person name="Bose A."/>
        </authorList>
    </citation>
    <scope>NUCLEOTIDE SEQUENCE [LARGE SCALE GENOMIC DNA]</scope>
    <source>
        <strain evidence="6 7">JA643</strain>
    </source>
</reference>
<evidence type="ECO:0000256" key="5">
    <source>
        <dbReference type="HAMAP-Rule" id="MF_00472"/>
    </source>
</evidence>
<feature type="binding site" evidence="5">
    <location>
        <position position="97"/>
    </location>
    <ligand>
        <name>S-adenosyl-L-methionine</name>
        <dbReference type="ChEBI" id="CHEBI:59789"/>
    </ligand>
</feature>
<dbReference type="EC" id="2.1.1.222" evidence="5"/>
<dbReference type="UniPathway" id="UPA00232"/>
<dbReference type="GO" id="GO:0010420">
    <property type="term" value="F:polyprenyldihydroxybenzoate methyltransferase activity"/>
    <property type="evidence" value="ECO:0007669"/>
    <property type="project" value="InterPro"/>
</dbReference>
<keyword evidence="7" id="KW-1185">Reference proteome</keyword>
<gene>
    <name evidence="5 6" type="primary">ubiG</name>
    <name evidence="6" type="ORF">JDN41_00860</name>
</gene>
<comment type="pathway">
    <text evidence="5">Cofactor biosynthesis; ubiquinone biosynthesis.</text>
</comment>
<dbReference type="GO" id="GO:0061542">
    <property type="term" value="F:3-demethylubiquinol 3-O-methyltransferase activity"/>
    <property type="evidence" value="ECO:0007669"/>
    <property type="project" value="UniProtKB-UniRule"/>
</dbReference>
<comment type="function">
    <text evidence="5">O-methyltransferase that catalyzes the 2 O-methylation steps in the ubiquinone biosynthetic pathway.</text>
</comment>
<proteinExistence type="inferred from homology"/>
<dbReference type="SUPFAM" id="SSF53335">
    <property type="entry name" value="S-adenosyl-L-methionine-dependent methyltransferases"/>
    <property type="match status" value="1"/>
</dbReference>
<sequence length="252" mass="27255">MGIEAETRQSPSLDATELRHFESLAKEWWDERGKFSGLHAFNPARLAFIVAEVKRWRKGQFNEFRPLQGLDVVDIGCGGGILSEPLARLGGTVTGIDPVEESIGVARAHAAKLGVPVTYRNVTAEDLAREGLTFDVVVASEVIEHVADPQSFLKTCRSLAKPGGLIVLSTLNRTSKSYGLAVFAAERILGLVPPGTHDWKKFIKPDELAGALSDAGFAATRRAGMIYKPLSGSWTLSDTDLSMNYLMSGEAV</sequence>
<dbReference type="Gene3D" id="3.40.50.150">
    <property type="entry name" value="Vaccinia Virus protein VP39"/>
    <property type="match status" value="1"/>
</dbReference>
<comment type="similarity">
    <text evidence="5">Belongs to the methyltransferase superfamily. UbiG/COQ3 family.</text>
</comment>
<protein>
    <recommendedName>
        <fullName evidence="5">Ubiquinone biosynthesis O-methyltransferase</fullName>
    </recommendedName>
    <alternativeName>
        <fullName evidence="5">2-polyprenyl-6-hydroxyphenol methylase</fullName>
        <ecNumber evidence="5">2.1.1.222</ecNumber>
    </alternativeName>
    <alternativeName>
        <fullName evidence="5">3-demethylubiquinone 3-O-methyltransferase</fullName>
        <ecNumber evidence="5">2.1.1.64</ecNumber>
    </alternativeName>
</protein>
<dbReference type="AlphaFoldDB" id="A0A8I1GEE5"/>
<evidence type="ECO:0000256" key="2">
    <source>
        <dbReference type="ARBA" id="ARBA00022679"/>
    </source>
</evidence>
<name>A0A8I1GEE5_9HYPH</name>
<feature type="binding site" evidence="5">
    <location>
        <position position="45"/>
    </location>
    <ligand>
        <name>S-adenosyl-L-methionine</name>
        <dbReference type="ChEBI" id="CHEBI:59789"/>
    </ligand>
</feature>
<dbReference type="PANTHER" id="PTHR43464">
    <property type="entry name" value="METHYLTRANSFERASE"/>
    <property type="match status" value="1"/>
</dbReference>
<dbReference type="EMBL" id="JAEMUK010000002">
    <property type="protein sequence ID" value="MBJ7542106.1"/>
    <property type="molecule type" value="Genomic_DNA"/>
</dbReference>
<dbReference type="RefSeq" id="WP_037234939.1">
    <property type="nucleotide sequence ID" value="NZ_JAEMUK010000002.1"/>
</dbReference>
<keyword evidence="3 5" id="KW-0831">Ubiquinone biosynthesis</keyword>
<dbReference type="InterPro" id="IPR010233">
    <property type="entry name" value="UbiG_MeTrfase"/>
</dbReference>
<evidence type="ECO:0000256" key="3">
    <source>
        <dbReference type="ARBA" id="ARBA00022688"/>
    </source>
</evidence>
<dbReference type="GO" id="GO:0102208">
    <property type="term" value="F:2-polyprenyl-6-hydroxyphenol methylase activity"/>
    <property type="evidence" value="ECO:0007669"/>
    <property type="project" value="UniProtKB-EC"/>
</dbReference>
<feature type="binding site" evidence="5">
    <location>
        <position position="76"/>
    </location>
    <ligand>
        <name>S-adenosyl-L-methionine</name>
        <dbReference type="ChEBI" id="CHEBI:59789"/>
    </ligand>
</feature>
<feature type="binding site" evidence="5">
    <location>
        <position position="140"/>
    </location>
    <ligand>
        <name>S-adenosyl-L-methionine</name>
        <dbReference type="ChEBI" id="CHEBI:59789"/>
    </ligand>
</feature>
<dbReference type="Pfam" id="PF13489">
    <property type="entry name" value="Methyltransf_23"/>
    <property type="match status" value="1"/>
</dbReference>
<dbReference type="PANTHER" id="PTHR43464:SF19">
    <property type="entry name" value="UBIQUINONE BIOSYNTHESIS O-METHYLTRANSFERASE, MITOCHONDRIAL"/>
    <property type="match status" value="1"/>
</dbReference>
<dbReference type="HAMAP" id="MF_00472">
    <property type="entry name" value="UbiG"/>
    <property type="match status" value="1"/>
</dbReference>
<accession>A0A8I1GEE5</accession>
<keyword evidence="4 5" id="KW-0949">S-adenosyl-L-methionine</keyword>
<dbReference type="EC" id="2.1.1.64" evidence="5"/>
<dbReference type="CDD" id="cd02440">
    <property type="entry name" value="AdoMet_MTases"/>
    <property type="match status" value="1"/>
</dbReference>
<evidence type="ECO:0000313" key="7">
    <source>
        <dbReference type="Proteomes" id="UP000623250"/>
    </source>
</evidence>
<keyword evidence="2 5" id="KW-0808">Transferase</keyword>
<evidence type="ECO:0000256" key="1">
    <source>
        <dbReference type="ARBA" id="ARBA00022603"/>
    </source>
</evidence>
<comment type="catalytic activity">
    <reaction evidence="5">
        <text>a 3-demethylubiquinol + S-adenosyl-L-methionine = a ubiquinol + S-adenosyl-L-homocysteine + H(+)</text>
        <dbReference type="Rhea" id="RHEA:44380"/>
        <dbReference type="Rhea" id="RHEA-COMP:9566"/>
        <dbReference type="Rhea" id="RHEA-COMP:10914"/>
        <dbReference type="ChEBI" id="CHEBI:15378"/>
        <dbReference type="ChEBI" id="CHEBI:17976"/>
        <dbReference type="ChEBI" id="CHEBI:57856"/>
        <dbReference type="ChEBI" id="CHEBI:59789"/>
        <dbReference type="ChEBI" id="CHEBI:84422"/>
        <dbReference type="EC" id="2.1.1.64"/>
    </reaction>
</comment>
<organism evidence="6 7">
    <name type="scientific">Rhodomicrobium udaipurense</name>
    <dbReference type="NCBI Taxonomy" id="1202716"/>
    <lineage>
        <taxon>Bacteria</taxon>
        <taxon>Pseudomonadati</taxon>
        <taxon>Pseudomonadota</taxon>
        <taxon>Alphaproteobacteria</taxon>
        <taxon>Hyphomicrobiales</taxon>
        <taxon>Hyphomicrobiaceae</taxon>
        <taxon>Rhodomicrobium</taxon>
    </lineage>
</organism>
<evidence type="ECO:0000313" key="6">
    <source>
        <dbReference type="EMBL" id="MBJ7542106.1"/>
    </source>
</evidence>
<evidence type="ECO:0000256" key="4">
    <source>
        <dbReference type="ARBA" id="ARBA00022691"/>
    </source>
</evidence>
<dbReference type="InterPro" id="IPR029063">
    <property type="entry name" value="SAM-dependent_MTases_sf"/>
</dbReference>
<keyword evidence="1 5" id="KW-0489">Methyltransferase</keyword>